<dbReference type="EMBL" id="BGZK01000570">
    <property type="protein sequence ID" value="GBP50699.1"/>
    <property type="molecule type" value="Genomic_DNA"/>
</dbReference>
<evidence type="ECO:0000313" key="2">
    <source>
        <dbReference type="Proteomes" id="UP000299102"/>
    </source>
</evidence>
<comment type="caution">
    <text evidence="1">The sequence shown here is derived from an EMBL/GenBank/DDBJ whole genome shotgun (WGS) entry which is preliminary data.</text>
</comment>
<proteinExistence type="predicted"/>
<reference evidence="1 2" key="1">
    <citation type="journal article" date="2019" name="Commun. Biol.">
        <title>The bagworm genome reveals a unique fibroin gene that provides high tensile strength.</title>
        <authorList>
            <person name="Kono N."/>
            <person name="Nakamura H."/>
            <person name="Ohtoshi R."/>
            <person name="Tomita M."/>
            <person name="Numata K."/>
            <person name="Arakawa K."/>
        </authorList>
    </citation>
    <scope>NUCLEOTIDE SEQUENCE [LARGE SCALE GENOMIC DNA]</scope>
</reference>
<accession>A0A4C1WK67</accession>
<dbReference type="Proteomes" id="UP000299102">
    <property type="component" value="Unassembled WGS sequence"/>
</dbReference>
<gene>
    <name evidence="1" type="ORF">EVAR_34207_1</name>
</gene>
<keyword evidence="2" id="KW-1185">Reference proteome</keyword>
<organism evidence="1 2">
    <name type="scientific">Eumeta variegata</name>
    <name type="common">Bagworm moth</name>
    <name type="synonym">Eumeta japonica</name>
    <dbReference type="NCBI Taxonomy" id="151549"/>
    <lineage>
        <taxon>Eukaryota</taxon>
        <taxon>Metazoa</taxon>
        <taxon>Ecdysozoa</taxon>
        <taxon>Arthropoda</taxon>
        <taxon>Hexapoda</taxon>
        <taxon>Insecta</taxon>
        <taxon>Pterygota</taxon>
        <taxon>Neoptera</taxon>
        <taxon>Endopterygota</taxon>
        <taxon>Lepidoptera</taxon>
        <taxon>Glossata</taxon>
        <taxon>Ditrysia</taxon>
        <taxon>Tineoidea</taxon>
        <taxon>Psychidae</taxon>
        <taxon>Oiketicinae</taxon>
        <taxon>Eumeta</taxon>
    </lineage>
</organism>
<protein>
    <submittedName>
        <fullName evidence="1">Uncharacterized protein</fullName>
    </submittedName>
</protein>
<evidence type="ECO:0000313" key="1">
    <source>
        <dbReference type="EMBL" id="GBP50699.1"/>
    </source>
</evidence>
<dbReference type="AlphaFoldDB" id="A0A4C1WK67"/>
<name>A0A4C1WK67_EUMVA</name>
<sequence length="183" mass="20632">MLTSVFSRGINYSRFAHCEHSTLGHVLDPSPAARRNRSQFDPIVYRRSGQSGRIDVAIFECVTFRNRLWRLHRCREAVCFSAWATDDAVALECCCDMNAFCRIVNAPPELIQSNTACRYNTKKINKAPFKMKTWACGVTKATAVARGHRFVCRAKGVRFDGRVGRAFSVLTFTINAGRLHAPQ</sequence>